<keyword evidence="4" id="KW-0811">Translocation</keyword>
<reference evidence="6" key="1">
    <citation type="journal article" date="2019" name="Int. J. Syst. Evol. Microbiol.">
        <title>The Global Catalogue of Microorganisms (GCM) 10K type strain sequencing project: providing services to taxonomists for standard genome sequencing and annotation.</title>
        <authorList>
            <consortium name="The Broad Institute Genomics Platform"/>
            <consortium name="The Broad Institute Genome Sequencing Center for Infectious Disease"/>
            <person name="Wu L."/>
            <person name="Ma J."/>
        </authorList>
    </citation>
    <scope>NUCLEOTIDE SEQUENCE [LARGE SCALE GENOMIC DNA]</scope>
    <source>
        <strain evidence="6">CCUG 57942</strain>
    </source>
</reference>
<dbReference type="RefSeq" id="WP_377090285.1">
    <property type="nucleotide sequence ID" value="NZ_JBHSJL010000014.1"/>
</dbReference>
<accession>A0ABW4Z8Z0</accession>
<dbReference type="SUPFAM" id="SSF54611">
    <property type="entry name" value="SecB-like"/>
    <property type="match status" value="1"/>
</dbReference>
<keyword evidence="6" id="KW-1185">Reference proteome</keyword>
<proteinExistence type="inferred from homology"/>
<comment type="similarity">
    <text evidence="1">Belongs to the SecB family.</text>
</comment>
<protein>
    <submittedName>
        <fullName evidence="5">Protein-export chaperone SecB</fullName>
    </submittedName>
</protein>
<dbReference type="InterPro" id="IPR035958">
    <property type="entry name" value="SecB-like_sf"/>
</dbReference>
<evidence type="ECO:0000313" key="5">
    <source>
        <dbReference type="EMBL" id="MFD2158142.1"/>
    </source>
</evidence>
<keyword evidence="3" id="KW-0653">Protein transport</keyword>
<dbReference type="Gene3D" id="3.10.420.10">
    <property type="entry name" value="SecB-like"/>
    <property type="match status" value="1"/>
</dbReference>
<gene>
    <name evidence="5" type="ORF">ACFSW8_04455</name>
</gene>
<dbReference type="EMBL" id="JBHUJB010000021">
    <property type="protein sequence ID" value="MFD2158142.1"/>
    <property type="molecule type" value="Genomic_DNA"/>
</dbReference>
<organism evidence="5 6">
    <name type="scientific">Rubritalea tangerina</name>
    <dbReference type="NCBI Taxonomy" id="430798"/>
    <lineage>
        <taxon>Bacteria</taxon>
        <taxon>Pseudomonadati</taxon>
        <taxon>Verrucomicrobiota</taxon>
        <taxon>Verrucomicrobiia</taxon>
        <taxon>Verrucomicrobiales</taxon>
        <taxon>Rubritaleaceae</taxon>
        <taxon>Rubritalea</taxon>
    </lineage>
</organism>
<name>A0ABW4Z8Z0_9BACT</name>
<evidence type="ECO:0000256" key="4">
    <source>
        <dbReference type="ARBA" id="ARBA00023010"/>
    </source>
</evidence>
<dbReference type="Pfam" id="PF02556">
    <property type="entry name" value="SecB"/>
    <property type="match status" value="1"/>
</dbReference>
<comment type="caution">
    <text evidence="5">The sequence shown here is derived from an EMBL/GenBank/DDBJ whole genome shotgun (WGS) entry which is preliminary data.</text>
</comment>
<sequence>MKLSALQLDHYFIQSQGFEMDPNFNPEEDIVHSTKSLDVNVIFDTFTQEDDGGNDVQACFLEVQHEAPDDINAPYLFHLRIVGYFSWLPNTKVENKNRVFRVNAPSMLYGMARDMIKTDTSKGPYSPVHLPSVSFLYLADELDEKADGDSITPTE</sequence>
<evidence type="ECO:0000313" key="6">
    <source>
        <dbReference type="Proteomes" id="UP001597389"/>
    </source>
</evidence>
<evidence type="ECO:0000256" key="1">
    <source>
        <dbReference type="ARBA" id="ARBA00009990"/>
    </source>
</evidence>
<evidence type="ECO:0000256" key="3">
    <source>
        <dbReference type="ARBA" id="ARBA00022927"/>
    </source>
</evidence>
<dbReference type="Proteomes" id="UP001597389">
    <property type="component" value="Unassembled WGS sequence"/>
</dbReference>
<evidence type="ECO:0000256" key="2">
    <source>
        <dbReference type="ARBA" id="ARBA00022448"/>
    </source>
</evidence>
<dbReference type="InterPro" id="IPR003708">
    <property type="entry name" value="SecB"/>
</dbReference>
<keyword evidence="2" id="KW-0813">Transport</keyword>